<sequence>MKIAIFSDTYFPQVNGVAQTLKRLTNHLEKKQISYQVYSPENKTSSTYPNINQFPSLPFFLYPECRTVIANPKKIEKNLKQFKPDLIHLATPYMMGLYGMFAAKKLDIPVVSSYHTNFDQYLKYYHASLLEPFLWKYLKWFHQSTEKIFVPSKDTQRKLESLHFSDLKVWGRGIDSKLFKPNTEANEQIKKKYRIKEKHILLYVGRLAPEKDLETLNKIINRTSNINNSVHWLIVGDGPNKEAWREKEQEQKNITLTGYIKGKELAMIYAGADLFVFPSYTETFGNVVLEAMSSGTPAIVSNAGGVKDFVINMVNGKICEKQNAESFVQAISKLLADETMRLRMGIEARNYALTQSWDTIFEGLLSDYYEVIYSRQKLNEKYA</sequence>
<dbReference type="InterPro" id="IPR028098">
    <property type="entry name" value="Glyco_trans_4-like_N"/>
</dbReference>
<evidence type="ECO:0000259" key="2">
    <source>
        <dbReference type="Pfam" id="PF13439"/>
    </source>
</evidence>
<protein>
    <submittedName>
        <fullName evidence="3">Glycosyltransferase family 1 protein</fullName>
    </submittedName>
</protein>
<dbReference type="PANTHER" id="PTHR45947">
    <property type="entry name" value="SULFOQUINOVOSYL TRANSFERASE SQD2"/>
    <property type="match status" value="1"/>
</dbReference>
<gene>
    <name evidence="3" type="ORF">HHU08_24735</name>
</gene>
<dbReference type="CDD" id="cd03814">
    <property type="entry name" value="GT4-like"/>
    <property type="match status" value="1"/>
</dbReference>
<keyword evidence="4" id="KW-1185">Reference proteome</keyword>
<proteinExistence type="predicted"/>
<dbReference type="EMBL" id="JABBPK010000001">
    <property type="protein sequence ID" value="NMO80123.1"/>
    <property type="molecule type" value="Genomic_DNA"/>
</dbReference>
<dbReference type="Pfam" id="PF00534">
    <property type="entry name" value="Glycos_transf_1"/>
    <property type="match status" value="1"/>
</dbReference>
<dbReference type="PANTHER" id="PTHR45947:SF3">
    <property type="entry name" value="SULFOQUINOVOSYL TRANSFERASE SQD2"/>
    <property type="match status" value="1"/>
</dbReference>
<keyword evidence="3" id="KW-0808">Transferase</keyword>
<dbReference type="GO" id="GO:0016758">
    <property type="term" value="F:hexosyltransferase activity"/>
    <property type="evidence" value="ECO:0007669"/>
    <property type="project" value="TreeGrafter"/>
</dbReference>
<dbReference type="Gene3D" id="3.40.50.2000">
    <property type="entry name" value="Glycogen Phosphorylase B"/>
    <property type="match status" value="2"/>
</dbReference>
<dbReference type="Proteomes" id="UP000588491">
    <property type="component" value="Unassembled WGS sequence"/>
</dbReference>
<dbReference type="InterPro" id="IPR050194">
    <property type="entry name" value="Glycosyltransferase_grp1"/>
</dbReference>
<dbReference type="InterPro" id="IPR001296">
    <property type="entry name" value="Glyco_trans_1"/>
</dbReference>
<organism evidence="3 4">
    <name type="scientific">Niallia alba</name>
    <dbReference type="NCBI Taxonomy" id="2729105"/>
    <lineage>
        <taxon>Bacteria</taxon>
        <taxon>Bacillati</taxon>
        <taxon>Bacillota</taxon>
        <taxon>Bacilli</taxon>
        <taxon>Bacillales</taxon>
        <taxon>Bacillaceae</taxon>
        <taxon>Niallia</taxon>
    </lineage>
</organism>
<feature type="domain" description="Glycosyl transferase family 1" evidence="1">
    <location>
        <begin position="187"/>
        <end position="350"/>
    </location>
</feature>
<dbReference type="AlphaFoldDB" id="A0A7Y0KCU5"/>
<dbReference type="Pfam" id="PF13439">
    <property type="entry name" value="Glyco_transf_4"/>
    <property type="match status" value="1"/>
</dbReference>
<evidence type="ECO:0000259" key="1">
    <source>
        <dbReference type="Pfam" id="PF00534"/>
    </source>
</evidence>
<name>A0A7Y0KCU5_9BACI</name>
<evidence type="ECO:0000313" key="4">
    <source>
        <dbReference type="Proteomes" id="UP000588491"/>
    </source>
</evidence>
<accession>A0A7Y0KCU5</accession>
<dbReference type="RefSeq" id="WP_169189582.1">
    <property type="nucleotide sequence ID" value="NZ_JABBPK010000001.1"/>
</dbReference>
<feature type="domain" description="Glycosyltransferase subfamily 4-like N-terminal" evidence="2">
    <location>
        <begin position="14"/>
        <end position="176"/>
    </location>
</feature>
<comment type="caution">
    <text evidence="3">The sequence shown here is derived from an EMBL/GenBank/DDBJ whole genome shotgun (WGS) entry which is preliminary data.</text>
</comment>
<reference evidence="3 4" key="1">
    <citation type="submission" date="2020-04" db="EMBL/GenBank/DDBJ databases">
        <title>Bacillus sp. UniB3 isolated from commercial digestive syrup.</title>
        <authorList>
            <person name="Thorat V."/>
            <person name="Kirdat K."/>
            <person name="Tiwarekar B."/>
            <person name="Yadav A."/>
        </authorList>
    </citation>
    <scope>NUCLEOTIDE SEQUENCE [LARGE SCALE GENOMIC DNA]</scope>
    <source>
        <strain evidence="3 4">UniB3</strain>
    </source>
</reference>
<evidence type="ECO:0000313" key="3">
    <source>
        <dbReference type="EMBL" id="NMO80123.1"/>
    </source>
</evidence>
<dbReference type="SUPFAM" id="SSF53756">
    <property type="entry name" value="UDP-Glycosyltransferase/glycogen phosphorylase"/>
    <property type="match status" value="1"/>
</dbReference>